<dbReference type="OrthoDB" id="9909490at2"/>
<evidence type="ECO:0000313" key="1">
    <source>
        <dbReference type="EMBL" id="MTG99111.1"/>
    </source>
</evidence>
<sequence>MTDIDKQGVENKTINLLRTKFKFKIEEACFSKGFIPKYILLDRTRNIHSYLVPMSNTEFLQIGKSSFKGSRLESILLEYYKIYYSSLDRPLFLIIENNQTIDFFDISNLKEYFFNTISIEEVFKNRINMVDIYPIIKKEL</sequence>
<protein>
    <submittedName>
        <fullName evidence="1">Uncharacterized protein</fullName>
    </submittedName>
</protein>
<evidence type="ECO:0000313" key="2">
    <source>
        <dbReference type="Proteomes" id="UP000438760"/>
    </source>
</evidence>
<dbReference type="RefSeq" id="WP_155093114.1">
    <property type="nucleotide sequence ID" value="NZ_WMJX01000044.1"/>
</dbReference>
<dbReference type="AlphaFoldDB" id="A0A6I3LQZ9"/>
<accession>A0A6I3LQZ9</accession>
<gene>
    <name evidence="1" type="ORF">GJV76_13375</name>
</gene>
<organism evidence="1 2">
    <name type="scientific">Myroides albus</name>
    <dbReference type="NCBI Taxonomy" id="2562892"/>
    <lineage>
        <taxon>Bacteria</taxon>
        <taxon>Pseudomonadati</taxon>
        <taxon>Bacteroidota</taxon>
        <taxon>Flavobacteriia</taxon>
        <taxon>Flavobacteriales</taxon>
        <taxon>Flavobacteriaceae</taxon>
        <taxon>Myroides</taxon>
    </lineage>
</organism>
<name>A0A6I3LQZ9_9FLAO</name>
<dbReference type="Proteomes" id="UP000438760">
    <property type="component" value="Unassembled WGS sequence"/>
</dbReference>
<proteinExistence type="predicted"/>
<dbReference type="EMBL" id="WMJX01000044">
    <property type="protein sequence ID" value="MTG99111.1"/>
    <property type="molecule type" value="Genomic_DNA"/>
</dbReference>
<comment type="caution">
    <text evidence="1">The sequence shown here is derived from an EMBL/GenBank/DDBJ whole genome shotgun (WGS) entry which is preliminary data.</text>
</comment>
<keyword evidence="2" id="KW-1185">Reference proteome</keyword>
<reference evidence="1 2" key="1">
    <citation type="submission" date="2019-11" db="EMBL/GenBank/DDBJ databases">
        <title>Genome of Strain BIT-d1.</title>
        <authorList>
            <person name="Yang Y."/>
        </authorList>
    </citation>
    <scope>NUCLEOTIDE SEQUENCE [LARGE SCALE GENOMIC DNA]</scope>
    <source>
        <strain evidence="1 2">BIT-d1</strain>
    </source>
</reference>